<reference evidence="3 4" key="1">
    <citation type="submission" date="2020-04" db="EMBL/GenBank/DDBJ databases">
        <authorList>
            <person name="Alioto T."/>
            <person name="Alioto T."/>
            <person name="Gomez Garrido J."/>
        </authorList>
    </citation>
    <scope>NUCLEOTIDE SEQUENCE [LARGE SCALE GENOMIC DNA]</scope>
</reference>
<feature type="compositionally biased region" description="Low complexity" evidence="2">
    <location>
        <begin position="203"/>
        <end position="214"/>
    </location>
</feature>
<feature type="region of interest" description="Disordered" evidence="2">
    <location>
        <begin position="757"/>
        <end position="894"/>
    </location>
</feature>
<protein>
    <submittedName>
        <fullName evidence="3">Uncharacterized protein</fullName>
    </submittedName>
</protein>
<proteinExistence type="predicted"/>
<feature type="compositionally biased region" description="Low complexity" evidence="2">
    <location>
        <begin position="790"/>
        <end position="808"/>
    </location>
</feature>
<gene>
    <name evidence="3" type="ORF">CLODIP_2_CD08875</name>
</gene>
<feature type="compositionally biased region" description="Pro residues" evidence="2">
    <location>
        <begin position="717"/>
        <end position="729"/>
    </location>
</feature>
<dbReference type="EMBL" id="CADEPI010000003">
    <property type="protein sequence ID" value="CAB3360624.1"/>
    <property type="molecule type" value="Genomic_DNA"/>
</dbReference>
<evidence type="ECO:0000313" key="4">
    <source>
        <dbReference type="Proteomes" id="UP000494165"/>
    </source>
</evidence>
<keyword evidence="1" id="KW-0175">Coiled coil</keyword>
<feature type="compositionally biased region" description="Basic and acidic residues" evidence="2">
    <location>
        <begin position="826"/>
        <end position="846"/>
    </location>
</feature>
<evidence type="ECO:0000256" key="1">
    <source>
        <dbReference type="SAM" id="Coils"/>
    </source>
</evidence>
<feature type="region of interest" description="Disordered" evidence="2">
    <location>
        <begin position="641"/>
        <end position="730"/>
    </location>
</feature>
<feature type="region of interest" description="Disordered" evidence="2">
    <location>
        <begin position="266"/>
        <end position="324"/>
    </location>
</feature>
<comment type="caution">
    <text evidence="3">The sequence shown here is derived from an EMBL/GenBank/DDBJ whole genome shotgun (WGS) entry which is preliminary data.</text>
</comment>
<organism evidence="3 4">
    <name type="scientific">Cloeon dipterum</name>
    <dbReference type="NCBI Taxonomy" id="197152"/>
    <lineage>
        <taxon>Eukaryota</taxon>
        <taxon>Metazoa</taxon>
        <taxon>Ecdysozoa</taxon>
        <taxon>Arthropoda</taxon>
        <taxon>Hexapoda</taxon>
        <taxon>Insecta</taxon>
        <taxon>Pterygota</taxon>
        <taxon>Palaeoptera</taxon>
        <taxon>Ephemeroptera</taxon>
        <taxon>Pisciforma</taxon>
        <taxon>Baetidae</taxon>
        <taxon>Cloeon</taxon>
    </lineage>
</organism>
<feature type="compositionally biased region" description="Basic and acidic residues" evidence="2">
    <location>
        <begin position="125"/>
        <end position="148"/>
    </location>
</feature>
<name>A0A8S1BP02_9INSE</name>
<feature type="compositionally biased region" description="Basic and acidic residues" evidence="2">
    <location>
        <begin position="689"/>
        <end position="711"/>
    </location>
</feature>
<dbReference type="AlphaFoldDB" id="A0A8S1BP02"/>
<evidence type="ECO:0000256" key="2">
    <source>
        <dbReference type="SAM" id="MobiDB-lite"/>
    </source>
</evidence>
<feature type="compositionally biased region" description="Pro residues" evidence="2">
    <location>
        <begin position="758"/>
        <end position="768"/>
    </location>
</feature>
<feature type="compositionally biased region" description="Low complexity" evidence="2">
    <location>
        <begin position="646"/>
        <end position="656"/>
    </location>
</feature>
<feature type="region of interest" description="Disordered" evidence="2">
    <location>
        <begin position="548"/>
        <end position="575"/>
    </location>
</feature>
<feature type="compositionally biased region" description="Basic and acidic residues" evidence="2">
    <location>
        <begin position="274"/>
        <end position="290"/>
    </location>
</feature>
<feature type="compositionally biased region" description="Acidic residues" evidence="2">
    <location>
        <begin position="550"/>
        <end position="563"/>
    </location>
</feature>
<evidence type="ECO:0000313" key="3">
    <source>
        <dbReference type="EMBL" id="CAB3360624.1"/>
    </source>
</evidence>
<feature type="compositionally biased region" description="Low complexity" evidence="2">
    <location>
        <begin position="1"/>
        <end position="17"/>
    </location>
</feature>
<feature type="compositionally biased region" description="Basic and acidic residues" evidence="2">
    <location>
        <begin position="564"/>
        <end position="575"/>
    </location>
</feature>
<feature type="compositionally biased region" description="Acidic residues" evidence="2">
    <location>
        <begin position="300"/>
        <end position="311"/>
    </location>
</feature>
<sequence length="894" mass="98074">MSSTSSSSSSSSDSDSSLEIAKPTSTPVSDAKPLVDDDGWDIMPKDCISSSSTYTPVITPSMLLYQQTNQLPLPLALPLPPAKKIEFKPMLVKMKKIITANPQFEADDDDDEDEETEPDEPACSEAKDGLPEKKILKSFSPEREYEEKHRKRSSPAAEEPHPAEQAGQVALREATGAVARAQVSGAAGRQDAEPCSGSEVAEEPPAAAPKTEVASQAQGALVRQAAHRAPNASSPRRREKLVSNSSPLVGLKRSVADSTISDSELQAAAAAAPKVEENEPDYHDYYEKHYTQYYESLKPDDDDDDDDEPEPEEKSPKRISLDDRIQLELGDREEGVGGLLNQIPVFQFSQSAFSQPYNNHYLNHQYNSFGQHNQGWPGPQPPFPPLTKDDARVLQVGNVLQVVPRDDIGENKELVAQIPKPAPSLGPTNQVGNVLQVVPQPVAPHPIPIAHIPMPSVAPVQMPAILARPKVPGFVDPAATEAANVRRLAKDVKLQEKLRRRAEREERRKIRAAAKMLQASKKLEIEKAKAAEEAEAEEKRLFEEALYAVPDEEDDDEEKDDSEADSKDEIASIKKVEKISPKRRVSRLSRTPPVKVINKDERPLREISFAPAEKGILLIVGKKTVEEEAAAKSRKVVMFSDGVKPGEGSCSSGGEEMTSPPPPSEAKVKRFTKTAAKKDKKAKKKKEPKVKPVKDRVAIRAAKEEKRKADLLELENLPPPPPPVEPPPDYLKQYYDQCKVCISAGYLYNPTTYVFAAPPKPIVPPVPSPARTSRFDIPPMSVAPPPPSDPVKSAARKSSSTSSSSGNPRKSRDNRKLPPPVYIKSSSRERPVKTLEDKEKEKERSKSPRRSSPLPRKSSRSPSPSRRRKAKAVSAPPPPLPSLSPLTSRLKVNN</sequence>
<feature type="coiled-coil region" evidence="1">
    <location>
        <begin position="485"/>
        <end position="540"/>
    </location>
</feature>
<keyword evidence="4" id="KW-1185">Reference proteome</keyword>
<dbReference type="OrthoDB" id="6779263at2759"/>
<dbReference type="Proteomes" id="UP000494165">
    <property type="component" value="Unassembled WGS sequence"/>
</dbReference>
<feature type="region of interest" description="Disordered" evidence="2">
    <location>
        <begin position="1"/>
        <end position="38"/>
    </location>
</feature>
<accession>A0A8S1BP02</accession>
<feature type="compositionally biased region" description="Basic residues" evidence="2">
    <location>
        <begin position="678"/>
        <end position="688"/>
    </location>
</feature>
<feature type="compositionally biased region" description="Low complexity" evidence="2">
    <location>
        <begin position="850"/>
        <end position="864"/>
    </location>
</feature>
<feature type="region of interest" description="Disordered" evidence="2">
    <location>
        <begin position="101"/>
        <end position="245"/>
    </location>
</feature>
<feature type="compositionally biased region" description="Basic and acidic residues" evidence="2">
    <location>
        <begin position="312"/>
        <end position="324"/>
    </location>
</feature>
<feature type="compositionally biased region" description="Low complexity" evidence="2">
    <location>
        <begin position="883"/>
        <end position="894"/>
    </location>
</feature>
<feature type="compositionally biased region" description="Acidic residues" evidence="2">
    <location>
        <begin position="105"/>
        <end position="122"/>
    </location>
</feature>